<name>A0A6H1P706_PRIMG</name>
<gene>
    <name evidence="1" type="ORF">HFZ78_23870</name>
</gene>
<dbReference type="EMBL" id="CP051128">
    <property type="protein sequence ID" value="QIZ09359.1"/>
    <property type="molecule type" value="Genomic_DNA"/>
</dbReference>
<dbReference type="AlphaFoldDB" id="A0A6H1P706"/>
<evidence type="ECO:0000313" key="1">
    <source>
        <dbReference type="EMBL" id="QIZ09359.1"/>
    </source>
</evidence>
<evidence type="ECO:0000313" key="2">
    <source>
        <dbReference type="Proteomes" id="UP000501868"/>
    </source>
</evidence>
<accession>A0A6H1P706</accession>
<proteinExistence type="predicted"/>
<protein>
    <submittedName>
        <fullName evidence="1">Uncharacterized protein</fullName>
    </submittedName>
</protein>
<organism evidence="1 2">
    <name type="scientific">Priestia megaterium</name>
    <name type="common">Bacillus megaterium</name>
    <dbReference type="NCBI Taxonomy" id="1404"/>
    <lineage>
        <taxon>Bacteria</taxon>
        <taxon>Bacillati</taxon>
        <taxon>Bacillota</taxon>
        <taxon>Bacilli</taxon>
        <taxon>Bacillales</taxon>
        <taxon>Bacillaceae</taxon>
        <taxon>Priestia</taxon>
    </lineage>
</organism>
<sequence>MSIIVFEFYKDEAKVIEKAGLKDEIEYHLIEYGCKPKKIYILPFFEAMNEKYKPTKNTMILSM</sequence>
<dbReference type="Proteomes" id="UP000501868">
    <property type="component" value="Chromosome"/>
</dbReference>
<reference evidence="1 2" key="1">
    <citation type="submission" date="2020-04" db="EMBL/GenBank/DDBJ databases">
        <title>Genome-Wide Identification of 5-Methylcytosine Sites in Bacterial Genomes By High-Throughput Sequencing of MspJI Restriction Fragments.</title>
        <authorList>
            <person name="Wu V."/>
        </authorList>
    </citation>
    <scope>NUCLEOTIDE SEQUENCE [LARGE SCALE GENOMIC DNA]</scope>
    <source>
        <strain evidence="1 2">S2</strain>
    </source>
</reference>
<reference evidence="1 2" key="2">
    <citation type="submission" date="2020-04" db="EMBL/GenBank/DDBJ databases">
        <authorList>
            <person name="Fomenkov A."/>
            <person name="Anton B.P."/>
            <person name="Roberts R.J."/>
        </authorList>
    </citation>
    <scope>NUCLEOTIDE SEQUENCE [LARGE SCALE GENOMIC DNA]</scope>
    <source>
        <strain evidence="1 2">S2</strain>
    </source>
</reference>